<sequence length="86" mass="9980">MEGLDTTCMMRGVARGQPILMSRNHYKRVQEWRQQTCDGSRPRMRYRGPRLNRVHYVSVFTSSSNTVLCVQAIIHFGASLSFVEHH</sequence>
<evidence type="ECO:0000313" key="1">
    <source>
        <dbReference type="EMBL" id="KOF64518.1"/>
    </source>
</evidence>
<reference evidence="1" key="1">
    <citation type="submission" date="2015-07" db="EMBL/GenBank/DDBJ databases">
        <title>MeaNS - Measles Nucleotide Surveillance Program.</title>
        <authorList>
            <person name="Tran T."/>
            <person name="Druce J."/>
        </authorList>
    </citation>
    <scope>NUCLEOTIDE SEQUENCE</scope>
    <source>
        <strain evidence="1">UCB-OBI-ISO-001</strain>
        <tissue evidence="1">Gonad</tissue>
    </source>
</reference>
<dbReference type="AlphaFoldDB" id="A0A0L8FJQ9"/>
<dbReference type="EMBL" id="KQ430193">
    <property type="protein sequence ID" value="KOF64518.1"/>
    <property type="molecule type" value="Genomic_DNA"/>
</dbReference>
<organism evidence="1">
    <name type="scientific">Octopus bimaculoides</name>
    <name type="common">California two-spotted octopus</name>
    <dbReference type="NCBI Taxonomy" id="37653"/>
    <lineage>
        <taxon>Eukaryota</taxon>
        <taxon>Metazoa</taxon>
        <taxon>Spiralia</taxon>
        <taxon>Lophotrochozoa</taxon>
        <taxon>Mollusca</taxon>
        <taxon>Cephalopoda</taxon>
        <taxon>Coleoidea</taxon>
        <taxon>Octopodiformes</taxon>
        <taxon>Octopoda</taxon>
        <taxon>Incirrata</taxon>
        <taxon>Octopodidae</taxon>
        <taxon>Octopus</taxon>
    </lineage>
</organism>
<accession>A0A0L8FJQ9</accession>
<name>A0A0L8FJQ9_OCTBM</name>
<proteinExistence type="predicted"/>
<protein>
    <submittedName>
        <fullName evidence="1">Uncharacterized protein</fullName>
    </submittedName>
</protein>
<gene>
    <name evidence="1" type="ORF">OCBIM_22017191mg</name>
</gene>